<feature type="signal peptide" evidence="1">
    <location>
        <begin position="1"/>
        <end position="18"/>
    </location>
</feature>
<gene>
    <name evidence="2" type="ORF">AFUS01_LOCUS29525</name>
</gene>
<dbReference type="EMBL" id="CAJVCH010437830">
    <property type="protein sequence ID" value="CAG7819055.1"/>
    <property type="molecule type" value="Genomic_DNA"/>
</dbReference>
<evidence type="ECO:0000256" key="1">
    <source>
        <dbReference type="SAM" id="SignalP"/>
    </source>
</evidence>
<dbReference type="Proteomes" id="UP000708208">
    <property type="component" value="Unassembled WGS sequence"/>
</dbReference>
<keyword evidence="1" id="KW-0732">Signal</keyword>
<sequence>MVLPVSSWHCCWWTISRAHMSPRTLLQLIQNVTSLGNSRSLKLREVVSTCVNDGTVVRNGSRCGTTGKIVYQNSEL</sequence>
<accession>A0A8J2PL58</accession>
<evidence type="ECO:0000313" key="2">
    <source>
        <dbReference type="EMBL" id="CAG7819055.1"/>
    </source>
</evidence>
<protein>
    <recommendedName>
        <fullName evidence="4">Secreted protein</fullName>
    </recommendedName>
</protein>
<comment type="caution">
    <text evidence="2">The sequence shown here is derived from an EMBL/GenBank/DDBJ whole genome shotgun (WGS) entry which is preliminary data.</text>
</comment>
<keyword evidence="3" id="KW-1185">Reference proteome</keyword>
<reference evidence="2" key="1">
    <citation type="submission" date="2021-06" db="EMBL/GenBank/DDBJ databases">
        <authorList>
            <person name="Hodson N. C."/>
            <person name="Mongue J. A."/>
            <person name="Jaron S. K."/>
        </authorList>
    </citation>
    <scope>NUCLEOTIDE SEQUENCE</scope>
</reference>
<name>A0A8J2PL58_9HEXA</name>
<dbReference type="AlphaFoldDB" id="A0A8J2PL58"/>
<evidence type="ECO:0008006" key="4">
    <source>
        <dbReference type="Google" id="ProtNLM"/>
    </source>
</evidence>
<feature type="chain" id="PRO_5035166625" description="Secreted protein" evidence="1">
    <location>
        <begin position="19"/>
        <end position="76"/>
    </location>
</feature>
<evidence type="ECO:0000313" key="3">
    <source>
        <dbReference type="Proteomes" id="UP000708208"/>
    </source>
</evidence>
<proteinExistence type="predicted"/>
<organism evidence="2 3">
    <name type="scientific">Allacma fusca</name>
    <dbReference type="NCBI Taxonomy" id="39272"/>
    <lineage>
        <taxon>Eukaryota</taxon>
        <taxon>Metazoa</taxon>
        <taxon>Ecdysozoa</taxon>
        <taxon>Arthropoda</taxon>
        <taxon>Hexapoda</taxon>
        <taxon>Collembola</taxon>
        <taxon>Symphypleona</taxon>
        <taxon>Sminthuridae</taxon>
        <taxon>Allacma</taxon>
    </lineage>
</organism>